<dbReference type="InterPro" id="IPR000715">
    <property type="entry name" value="Glycosyl_transferase_4"/>
</dbReference>
<keyword evidence="8 20" id="KW-0808">Transferase</keyword>
<evidence type="ECO:0000256" key="18">
    <source>
        <dbReference type="ARBA" id="ARBA00045078"/>
    </source>
</evidence>
<dbReference type="GO" id="GO:0003975">
    <property type="term" value="F:UDP-N-acetylglucosamine-dolichyl-phosphate N-acetylglucosaminephosphotransferase activity"/>
    <property type="evidence" value="ECO:0007669"/>
    <property type="project" value="UniProtKB-EC"/>
</dbReference>
<evidence type="ECO:0000256" key="9">
    <source>
        <dbReference type="ARBA" id="ARBA00022692"/>
    </source>
</evidence>
<dbReference type="PANTHER" id="PTHR10571:SF0">
    <property type="entry name" value="UDP-N-ACETYLGLUCOSAMINE--DOLICHYL-PHOSPHATE N-ACETYLGLUCOSAMINEPHOSPHOTRANSFERASE"/>
    <property type="match status" value="1"/>
</dbReference>
<keyword evidence="11" id="KW-0256">Endoplasmic reticulum</keyword>
<dbReference type="UniPathway" id="UPA00378"/>
<evidence type="ECO:0000256" key="3">
    <source>
        <dbReference type="ARBA" id="ARBA00004922"/>
    </source>
</evidence>
<evidence type="ECO:0000256" key="1">
    <source>
        <dbReference type="ARBA" id="ARBA00001946"/>
    </source>
</evidence>
<dbReference type="GO" id="GO:0016757">
    <property type="term" value="F:glycosyltransferase activity"/>
    <property type="evidence" value="ECO:0007669"/>
    <property type="project" value="UniProtKB-KW"/>
</dbReference>
<feature type="transmembrane region" description="Helical" evidence="19">
    <location>
        <begin position="173"/>
        <end position="190"/>
    </location>
</feature>
<comment type="catalytic activity">
    <reaction evidence="18">
        <text>a di-trans,poly-cis-dolichyl phosphate + UDP-N-acetyl-alpha-D-glucosamine = an N-acetyl-alpha-D-glucosaminyl-diphospho-di-trans,poly-cis-dolichol + UMP</text>
        <dbReference type="Rhea" id="RHEA:13289"/>
        <dbReference type="Rhea" id="RHEA-COMP:19498"/>
        <dbReference type="Rhea" id="RHEA-COMP:19507"/>
        <dbReference type="ChEBI" id="CHEBI:57683"/>
        <dbReference type="ChEBI" id="CHEBI:57705"/>
        <dbReference type="ChEBI" id="CHEBI:57865"/>
        <dbReference type="ChEBI" id="CHEBI:58427"/>
        <dbReference type="EC" id="2.7.8.15"/>
    </reaction>
    <physiologicalReaction direction="left-to-right" evidence="18">
        <dbReference type="Rhea" id="RHEA:13290"/>
    </physiologicalReaction>
</comment>
<evidence type="ECO:0000256" key="4">
    <source>
        <dbReference type="ARBA" id="ARBA00009317"/>
    </source>
</evidence>
<evidence type="ECO:0000313" key="20">
    <source>
        <dbReference type="EMBL" id="TNY21568.1"/>
    </source>
</evidence>
<dbReference type="PANTHER" id="PTHR10571">
    <property type="entry name" value="UDP-N-ACETYLGLUCOSAMINE--DOLICHYL-PHOSPHATE N-ACETYLGLUCOSAMINEPHOSPHOTRANSFERASE"/>
    <property type="match status" value="1"/>
</dbReference>
<dbReference type="GO" id="GO:0005789">
    <property type="term" value="C:endoplasmic reticulum membrane"/>
    <property type="evidence" value="ECO:0007669"/>
    <property type="project" value="UniProtKB-SubCell"/>
</dbReference>
<evidence type="ECO:0000256" key="16">
    <source>
        <dbReference type="ARBA" id="ARBA00033238"/>
    </source>
</evidence>
<dbReference type="Proteomes" id="UP000311382">
    <property type="component" value="Unassembled WGS sequence"/>
</dbReference>
<evidence type="ECO:0000256" key="14">
    <source>
        <dbReference type="ARBA" id="ARBA00023136"/>
    </source>
</evidence>
<evidence type="ECO:0000256" key="19">
    <source>
        <dbReference type="SAM" id="Phobius"/>
    </source>
</evidence>
<dbReference type="EMBL" id="SOZI01000041">
    <property type="protein sequence ID" value="TNY21568.1"/>
    <property type="molecule type" value="Genomic_DNA"/>
</dbReference>
<keyword evidence="14 19" id="KW-0472">Membrane</keyword>
<dbReference type="STRING" id="5288.A0A5C5FXP7"/>
<dbReference type="Pfam" id="PF00953">
    <property type="entry name" value="Glycos_transf_4"/>
    <property type="match status" value="1"/>
</dbReference>
<evidence type="ECO:0000256" key="17">
    <source>
        <dbReference type="ARBA" id="ARBA00044717"/>
    </source>
</evidence>
<dbReference type="OrthoDB" id="10262326at2759"/>
<dbReference type="InterPro" id="IPR033895">
    <property type="entry name" value="GPT"/>
</dbReference>
<evidence type="ECO:0000256" key="12">
    <source>
        <dbReference type="ARBA" id="ARBA00022842"/>
    </source>
</evidence>
<evidence type="ECO:0000256" key="11">
    <source>
        <dbReference type="ARBA" id="ARBA00022824"/>
    </source>
</evidence>
<dbReference type="CDD" id="cd06855">
    <property type="entry name" value="GT_GPT_euk"/>
    <property type="match status" value="1"/>
</dbReference>
<evidence type="ECO:0000256" key="7">
    <source>
        <dbReference type="ARBA" id="ARBA00022676"/>
    </source>
</evidence>
<dbReference type="GO" id="GO:0006488">
    <property type="term" value="P:dolichol-linked oligosaccharide biosynthetic process"/>
    <property type="evidence" value="ECO:0007669"/>
    <property type="project" value="InterPro"/>
</dbReference>
<feature type="transmembrane region" description="Helical" evidence="19">
    <location>
        <begin position="314"/>
        <end position="331"/>
    </location>
</feature>
<evidence type="ECO:0000313" key="21">
    <source>
        <dbReference type="Proteomes" id="UP000311382"/>
    </source>
</evidence>
<evidence type="ECO:0000256" key="13">
    <source>
        <dbReference type="ARBA" id="ARBA00022989"/>
    </source>
</evidence>
<evidence type="ECO:0000256" key="15">
    <source>
        <dbReference type="ARBA" id="ARBA00029567"/>
    </source>
</evidence>
<evidence type="ECO:0000256" key="10">
    <source>
        <dbReference type="ARBA" id="ARBA00022723"/>
    </source>
</evidence>
<keyword evidence="9 19" id="KW-0812">Transmembrane</keyword>
<gene>
    <name evidence="20" type="ORF">DMC30DRAFT_350426</name>
</gene>
<proteinExistence type="inferred from homology"/>
<evidence type="ECO:0000256" key="2">
    <source>
        <dbReference type="ARBA" id="ARBA00004477"/>
    </source>
</evidence>
<feature type="transmembrane region" description="Helical" evidence="19">
    <location>
        <begin position="76"/>
        <end position="95"/>
    </location>
</feature>
<name>A0A5C5FXP7_9BASI</name>
<keyword evidence="10" id="KW-0479">Metal-binding</keyword>
<keyword evidence="13 19" id="KW-1133">Transmembrane helix</keyword>
<dbReference type="AlphaFoldDB" id="A0A5C5FXP7"/>
<reference evidence="20 21" key="1">
    <citation type="submission" date="2019-03" db="EMBL/GenBank/DDBJ databases">
        <title>Rhodosporidium diobovatum UCD-FST 08-225 genome sequencing, assembly, and annotation.</title>
        <authorList>
            <person name="Fakankun I.U."/>
            <person name="Fristensky B."/>
            <person name="Levin D.B."/>
        </authorList>
    </citation>
    <scope>NUCLEOTIDE SEQUENCE [LARGE SCALE GENOMIC DNA]</scope>
    <source>
        <strain evidence="20 21">UCD-FST 08-225</strain>
    </source>
</reference>
<comment type="pathway">
    <text evidence="3">Protein modification; protein glycosylation.</text>
</comment>
<feature type="transmembrane region" description="Helical" evidence="19">
    <location>
        <begin position="340"/>
        <end position="361"/>
    </location>
</feature>
<comment type="function">
    <text evidence="17">UDP-N-acetylglucosamine--dolichyl-phosphate N-acetylglucosaminephosphotransferase that operates in the biosynthetic pathway of dolichol-linked oligosaccharides, the glycan precursors employed in protein asparagine (N)-glycosylation. The assembly of dolichol-linked oligosaccharides begins on the cytosolic side of the endoplasmic reticulum membrane and finishes in its lumen. The sequential addition of sugars to dolichol pyrophosphate produces dolichol-linked oligosaccharides containing fourteen sugars, including two GlcNAcs, nine mannoses and three glucoses. Once assembled, the oligosaccharide is transferred from the lipid to nascent proteins by oligosaccharyltransferases. Catalyzes the initial step of dolichol-linked oligosaccharide biosynthesis, transfering GlcNAc-1-P from cytosolic UDP-GlcNAc onto the carrier lipid dolichyl phosphate (P-dolichol), yielding GlcNAc-P-P-dolichol embedded in the cytoplasmic leaflet of the endoplasmic reticulum membrane.</text>
</comment>
<dbReference type="GO" id="GO:0046872">
    <property type="term" value="F:metal ion binding"/>
    <property type="evidence" value="ECO:0007669"/>
    <property type="project" value="UniProtKB-KW"/>
</dbReference>
<feature type="transmembrane region" description="Helical" evidence="19">
    <location>
        <begin position="12"/>
        <end position="32"/>
    </location>
</feature>
<sequence length="523" mass="55598">MLRPHESAEPTVTVLVSVGLALAAYSLVAALVPQLAPHLVNKGLCGKDMLKPGFRRAEPALEQEAKRPHSPEATGVIGAAVYILLLALFAPLPYLSHLLPSSFHPAALPSLNTTAAQLVLPDGDPCAALLLEGSLAFPHHSFATYLASLLSLLIATFLGFCDDVFDIRWRFKLPIPIIASVPLLVTYAAGHGVTDVVLPRVFRIRELLGAVATNGVVHLGPLYYLYMSMLSTFCTNSINILAGVNGVEAPLVIALSIILNDLLYLTFSLSPLVPLLPYLPAALAARLPPAEALAGMSWTAGFAHGSRALADRHAFSLYFMLPLVGVCFGLLKHNWYPSRAFVGDTFCYFSGMAFAVVGILGHFSKTLLALFVPQVANFVYSTPQLFGLVPCPRHRLPRLDPATGTLVPSWAVVPPRALRTRRQEVGVALLCALERVGLVALRREPPAPPAACSNSGGGGEAKGDVIGCTNLTVLNLLLLRAGSVREDALTRRLAACQVVGSVGAFALRYGAGRWAYGEGGGRS</sequence>
<feature type="transmembrane region" description="Helical" evidence="19">
    <location>
        <begin position="142"/>
        <end position="161"/>
    </location>
</feature>
<protein>
    <recommendedName>
        <fullName evidence="6">UDP-N-acetylglucosamine--dolichyl-phosphate N-acetylglucosaminephosphotransferase</fullName>
        <ecNumber evidence="5">2.7.8.15</ecNumber>
    </recommendedName>
    <alternativeName>
        <fullName evidence="15">GlcNAc-1-P transferase</fullName>
    </alternativeName>
    <alternativeName>
        <fullName evidence="16">N-acetylglucosamine-1-phosphate transferase</fullName>
    </alternativeName>
</protein>
<evidence type="ECO:0000256" key="6">
    <source>
        <dbReference type="ARBA" id="ARBA00017659"/>
    </source>
</evidence>
<comment type="caution">
    <text evidence="20">The sequence shown here is derived from an EMBL/GenBank/DDBJ whole genome shotgun (WGS) entry which is preliminary data.</text>
</comment>
<accession>A0A5C5FXP7</accession>
<keyword evidence="7" id="KW-0328">Glycosyltransferase</keyword>
<comment type="subcellular location">
    <subcellularLocation>
        <location evidence="2">Endoplasmic reticulum membrane</location>
        <topology evidence="2">Multi-pass membrane protein</topology>
    </subcellularLocation>
</comment>
<keyword evidence="21" id="KW-1185">Reference proteome</keyword>
<evidence type="ECO:0000256" key="5">
    <source>
        <dbReference type="ARBA" id="ARBA00013225"/>
    </source>
</evidence>
<comment type="similarity">
    <text evidence="4">Belongs to the glycosyltransferase 4 family.</text>
</comment>
<evidence type="ECO:0000256" key="8">
    <source>
        <dbReference type="ARBA" id="ARBA00022679"/>
    </source>
</evidence>
<organism evidence="20 21">
    <name type="scientific">Rhodotorula diobovata</name>
    <dbReference type="NCBI Taxonomy" id="5288"/>
    <lineage>
        <taxon>Eukaryota</taxon>
        <taxon>Fungi</taxon>
        <taxon>Dikarya</taxon>
        <taxon>Basidiomycota</taxon>
        <taxon>Pucciniomycotina</taxon>
        <taxon>Microbotryomycetes</taxon>
        <taxon>Sporidiobolales</taxon>
        <taxon>Sporidiobolaceae</taxon>
        <taxon>Rhodotorula</taxon>
    </lineage>
</organism>
<keyword evidence="12" id="KW-0460">Magnesium</keyword>
<dbReference type="EC" id="2.7.8.15" evidence="5"/>
<comment type="cofactor">
    <cofactor evidence="1">
        <name>Mg(2+)</name>
        <dbReference type="ChEBI" id="CHEBI:18420"/>
    </cofactor>
</comment>